<dbReference type="EMBL" id="LT599584">
    <property type="protein sequence ID" value="SBW84371.1"/>
    <property type="molecule type" value="Genomic_DNA"/>
</dbReference>
<dbReference type="Proteomes" id="UP000245431">
    <property type="component" value="Chromosome PVE_r2"/>
</dbReference>
<evidence type="ECO:0000313" key="1">
    <source>
        <dbReference type="EMBL" id="SBW84371.1"/>
    </source>
</evidence>
<evidence type="ECO:0000313" key="2">
    <source>
        <dbReference type="Proteomes" id="UP000245431"/>
    </source>
</evidence>
<dbReference type="Pfam" id="PF07130">
    <property type="entry name" value="YebG"/>
    <property type="match status" value="1"/>
</dbReference>
<gene>
    <name evidence="1" type="ORF">PVE_R2G0342</name>
</gene>
<protein>
    <recommendedName>
        <fullName evidence="3">YebG family protein</fullName>
    </recommendedName>
</protein>
<sequence>MAVETLYRSTRDLETIFVEKKAADQHDAMLELAEALTAALIQNVPGLDEKMGEEVGIFMAKNRSAFASAFKNNPAALLEIGR</sequence>
<organism evidence="1 2">
    <name type="scientific">Pseudomonas veronii 1YdBTEX2</name>
    <dbReference type="NCBI Taxonomy" id="1295141"/>
    <lineage>
        <taxon>Bacteria</taxon>
        <taxon>Pseudomonadati</taxon>
        <taxon>Pseudomonadota</taxon>
        <taxon>Gammaproteobacteria</taxon>
        <taxon>Pseudomonadales</taxon>
        <taxon>Pseudomonadaceae</taxon>
        <taxon>Pseudomonas</taxon>
    </lineage>
</organism>
<proteinExistence type="predicted"/>
<dbReference type="AlphaFoldDB" id="A0A1D3K843"/>
<dbReference type="InterPro" id="IPR038627">
    <property type="entry name" value="YebG-like_sf"/>
</dbReference>
<dbReference type="InterPro" id="IPR009813">
    <property type="entry name" value="Uncharacterised_YebG"/>
</dbReference>
<evidence type="ECO:0008006" key="3">
    <source>
        <dbReference type="Google" id="ProtNLM"/>
    </source>
</evidence>
<accession>A0A1D3K843</accession>
<name>A0A1D3K843_PSEVE</name>
<dbReference type="Gene3D" id="1.10.10.710">
    <property type="entry name" value="PSPTO_1197 like"/>
    <property type="match status" value="1"/>
</dbReference>
<reference evidence="2" key="1">
    <citation type="submission" date="2016-07" db="EMBL/GenBank/DDBJ databases">
        <authorList>
            <person name="Florea S."/>
            <person name="Webb J.S."/>
            <person name="Jaromczyk J."/>
            <person name="Schardl C.L."/>
        </authorList>
    </citation>
    <scope>NUCLEOTIDE SEQUENCE [LARGE SCALE GENOMIC DNA]</scope>
    <source>
        <strain evidence="2">1YdBTEX2</strain>
    </source>
</reference>